<keyword evidence="2" id="KW-1185">Reference proteome</keyword>
<dbReference type="PANTHER" id="PTHR37946">
    <property type="entry name" value="SLL1969 PROTEIN"/>
    <property type="match status" value="1"/>
</dbReference>
<gene>
    <name evidence="1" type="ORF">BJ979_002987</name>
</gene>
<evidence type="ECO:0000313" key="2">
    <source>
        <dbReference type="Proteomes" id="UP000553888"/>
    </source>
</evidence>
<dbReference type="Gene3D" id="3.40.50.1820">
    <property type="entry name" value="alpha/beta hydrolase"/>
    <property type="match status" value="1"/>
</dbReference>
<dbReference type="RefSeq" id="WP_179569142.1">
    <property type="nucleotide sequence ID" value="NZ_JACBZY010000001.1"/>
</dbReference>
<dbReference type="AlphaFoldDB" id="A0A852YGT7"/>
<dbReference type="SUPFAM" id="SSF53474">
    <property type="entry name" value="alpha/beta-Hydrolases"/>
    <property type="match status" value="1"/>
</dbReference>
<dbReference type="EMBL" id="JACBZY010000001">
    <property type="protein sequence ID" value="NYH00362.1"/>
    <property type="molecule type" value="Genomic_DNA"/>
</dbReference>
<dbReference type="InterPro" id="IPR029058">
    <property type="entry name" value="AB_hydrolase_fold"/>
</dbReference>
<dbReference type="Proteomes" id="UP000553888">
    <property type="component" value="Unassembled WGS sequence"/>
</dbReference>
<comment type="caution">
    <text evidence="1">The sequence shown here is derived from an EMBL/GenBank/DDBJ whole genome shotgun (WGS) entry which is preliminary data.</text>
</comment>
<evidence type="ECO:0000313" key="1">
    <source>
        <dbReference type="EMBL" id="NYH00362.1"/>
    </source>
</evidence>
<organism evidence="1 2">
    <name type="scientific">Schumannella luteola</name>
    <dbReference type="NCBI Taxonomy" id="472059"/>
    <lineage>
        <taxon>Bacteria</taxon>
        <taxon>Bacillati</taxon>
        <taxon>Actinomycetota</taxon>
        <taxon>Actinomycetes</taxon>
        <taxon>Micrococcales</taxon>
        <taxon>Microbacteriaceae</taxon>
        <taxon>Schumannella</taxon>
    </lineage>
</organism>
<reference evidence="1 2" key="1">
    <citation type="submission" date="2020-07" db="EMBL/GenBank/DDBJ databases">
        <title>Sequencing the genomes of 1000 actinobacteria strains.</title>
        <authorList>
            <person name="Klenk H.-P."/>
        </authorList>
    </citation>
    <scope>NUCLEOTIDE SEQUENCE [LARGE SCALE GENOMIC DNA]</scope>
    <source>
        <strain evidence="1 2">DSM 23141</strain>
    </source>
</reference>
<dbReference type="PANTHER" id="PTHR37946:SF1">
    <property type="entry name" value="SLL1969 PROTEIN"/>
    <property type="match status" value="1"/>
</dbReference>
<protein>
    <recommendedName>
        <fullName evidence="3">Alpha/beta hydrolase</fullName>
    </recommendedName>
</protein>
<evidence type="ECO:0008006" key="3">
    <source>
        <dbReference type="Google" id="ProtNLM"/>
    </source>
</evidence>
<name>A0A852YGT7_9MICO</name>
<sequence length="251" mass="27294">MTEQAEPSIPAPLHPVDASTGRRVRFLLRDYPWALRLLVTGRRAVIPESWSAGDRAPVVLIPGVYETWAYMKPIAERLSRAGHPIVALAALRDNAGPIPATAAQVWHEIVERDLRDVILVAHSKGGIIGKHLLAIDDTEQRIDRLVTVASPFGGSRMARLLPNRALREFRIGHPLLTALAAESRVNARITSIYPIVDPHVPDGSYLEGAVNVPLRLAGHFQPLYDERGIRAVVEAVDAPAADATTPEGATP</sequence>
<accession>A0A852YGT7</accession>
<proteinExistence type="predicted"/>